<keyword evidence="6" id="KW-0336">GPI-anchor</keyword>
<gene>
    <name evidence="17" type="ORF">sscle_09g073470</name>
</gene>
<evidence type="ECO:0000256" key="10">
    <source>
        <dbReference type="ARBA" id="ARBA00023136"/>
    </source>
</evidence>
<evidence type="ECO:0000259" key="16">
    <source>
        <dbReference type="PROSITE" id="PS52012"/>
    </source>
</evidence>
<dbReference type="VEuPathDB" id="FungiDB:sscle_09g073470"/>
<accession>A0A1D9QCC1</accession>
<feature type="transmembrane region" description="Helical" evidence="15">
    <location>
        <begin position="332"/>
        <end position="350"/>
    </location>
</feature>
<evidence type="ECO:0000256" key="9">
    <source>
        <dbReference type="ARBA" id="ARBA00022989"/>
    </source>
</evidence>
<keyword evidence="14" id="KW-0408">Iron</keyword>
<comment type="similarity">
    <text evidence="13">Belongs to the SAT4 family.</text>
</comment>
<keyword evidence="6" id="KW-0325">Glycoprotein</keyword>
<dbReference type="GO" id="GO:0046872">
    <property type="term" value="F:metal ion binding"/>
    <property type="evidence" value="ECO:0007669"/>
    <property type="project" value="UniProtKB-UniRule"/>
</dbReference>
<evidence type="ECO:0000256" key="11">
    <source>
        <dbReference type="ARBA" id="ARBA00023157"/>
    </source>
</evidence>
<dbReference type="SMART" id="SM00747">
    <property type="entry name" value="CFEM"/>
    <property type="match status" value="1"/>
</dbReference>
<reference evidence="18" key="1">
    <citation type="journal article" date="2017" name="Genome Biol. Evol.">
        <title>The complete genome sequence of the phytopathogenic fungus Sclerotinia sclerotiorum reveals insights into the genome architecture of broad host range pathogens.</title>
        <authorList>
            <person name="Derbyshire M."/>
            <person name="Denton-Giles M."/>
            <person name="Hegedus D."/>
            <person name="Seifbarghy S."/>
            <person name="Rollins J."/>
            <person name="van Kan J."/>
            <person name="Seidl M.F."/>
            <person name="Faino L."/>
            <person name="Mbengue M."/>
            <person name="Navaud O."/>
            <person name="Raffaele S."/>
            <person name="Hammond-Kosack K."/>
            <person name="Heard S."/>
            <person name="Oliver R."/>
        </authorList>
    </citation>
    <scope>NUCLEOTIDE SEQUENCE [LARGE SCALE GENOMIC DNA]</scope>
    <source>
        <strain evidence="18">ATCC 18683 / 1980 / Ss-1</strain>
    </source>
</reference>
<keyword evidence="9 15" id="KW-1133">Transmembrane helix</keyword>
<evidence type="ECO:0000256" key="15">
    <source>
        <dbReference type="SAM" id="Phobius"/>
    </source>
</evidence>
<dbReference type="AlphaFoldDB" id="A0A1D9QCC1"/>
<organism evidence="17 18">
    <name type="scientific">Sclerotinia sclerotiorum (strain ATCC 18683 / 1980 / Ss-1)</name>
    <name type="common">White mold</name>
    <name type="synonym">Whetzelinia sclerotiorum</name>
    <dbReference type="NCBI Taxonomy" id="665079"/>
    <lineage>
        <taxon>Eukaryota</taxon>
        <taxon>Fungi</taxon>
        <taxon>Dikarya</taxon>
        <taxon>Ascomycota</taxon>
        <taxon>Pezizomycotina</taxon>
        <taxon>Leotiomycetes</taxon>
        <taxon>Helotiales</taxon>
        <taxon>Sclerotiniaceae</taxon>
        <taxon>Sclerotinia</taxon>
    </lineage>
</organism>
<dbReference type="EMBL" id="CP017822">
    <property type="protein sequence ID" value="APA12577.1"/>
    <property type="molecule type" value="Genomic_DNA"/>
</dbReference>
<dbReference type="GO" id="GO:0098552">
    <property type="term" value="C:side of membrane"/>
    <property type="evidence" value="ECO:0007669"/>
    <property type="project" value="UniProtKB-KW"/>
</dbReference>
<evidence type="ECO:0000256" key="13">
    <source>
        <dbReference type="ARBA" id="ARBA00038359"/>
    </source>
</evidence>
<keyword evidence="11 14" id="KW-1015">Disulfide bond</keyword>
<evidence type="ECO:0000256" key="4">
    <source>
        <dbReference type="ARBA" id="ARBA00010031"/>
    </source>
</evidence>
<feature type="transmembrane region" description="Helical" evidence="15">
    <location>
        <begin position="209"/>
        <end position="231"/>
    </location>
</feature>
<feature type="transmembrane region" description="Helical" evidence="15">
    <location>
        <begin position="293"/>
        <end position="312"/>
    </location>
</feature>
<dbReference type="Pfam" id="PF05730">
    <property type="entry name" value="CFEM"/>
    <property type="match status" value="1"/>
</dbReference>
<evidence type="ECO:0000256" key="3">
    <source>
        <dbReference type="ARBA" id="ARBA00004613"/>
    </source>
</evidence>
<feature type="domain" description="CFEM" evidence="16">
    <location>
        <begin position="1"/>
        <end position="112"/>
    </location>
</feature>
<feature type="disulfide bond" evidence="14">
    <location>
        <begin position="32"/>
        <end position="72"/>
    </location>
</feature>
<dbReference type="Pfam" id="PF20684">
    <property type="entry name" value="Fung_rhodopsin"/>
    <property type="match status" value="1"/>
</dbReference>
<feature type="disulfide bond" evidence="14">
    <location>
        <begin position="46"/>
        <end position="53"/>
    </location>
</feature>
<keyword evidence="14" id="KW-0479">Metal-binding</keyword>
<evidence type="ECO:0000256" key="12">
    <source>
        <dbReference type="ARBA" id="ARBA00023288"/>
    </source>
</evidence>
<feature type="disulfide bond" evidence="14">
    <location>
        <begin position="55"/>
        <end position="88"/>
    </location>
</feature>
<feature type="transmembrane region" description="Helical" evidence="15">
    <location>
        <begin position="132"/>
        <end position="153"/>
    </location>
</feature>
<dbReference type="OrthoDB" id="2496787at2759"/>
<feature type="binding site" description="axial binding residue" evidence="14">
    <location>
        <position position="50"/>
    </location>
    <ligand>
        <name>heme</name>
        <dbReference type="ChEBI" id="CHEBI:30413"/>
    </ligand>
    <ligandPart>
        <name>Fe</name>
        <dbReference type="ChEBI" id="CHEBI:18248"/>
    </ligandPart>
</feature>
<evidence type="ECO:0000256" key="5">
    <source>
        <dbReference type="ARBA" id="ARBA00022525"/>
    </source>
</evidence>
<keyword evidence="8" id="KW-0732">Signal</keyword>
<evidence type="ECO:0000313" key="18">
    <source>
        <dbReference type="Proteomes" id="UP000177798"/>
    </source>
</evidence>
<keyword evidence="14" id="KW-0349">Heme</keyword>
<keyword evidence="10 15" id="KW-0472">Membrane</keyword>
<sequence>MAFMVSMAVIIEGQPQNSTELLADASAAYPKCALVCTAEILPTSGCSSTDVECICTNIALQHNVTACAQKTCTIPELLTTKNVTDTLCGAPVRDRTLTAELVGLIGGSLAVIFYFFRCLTTALRLRAWESEDWALLATVILMIPTIPISVILADLGLGKDIWTLPPQNITNILKFYYVSEVMYNAAIATIKISFCLMYIRLFPFKPYVYWVYGTLALCIGYGISFTVATIFQCTPVTYAWYQWDKLHEGFCGNFHLQVLMNAAFNVALDILIIALPVWNVTQLMMGWQKKATVICMFSLGLFVTAVSITRLANIGEFSNTQNITWDYVPVGYFSLMELYVGIIIACIPALRPLAHKTLVVFNSITGHSRLSNSKARSPWSSDGDRFPRKRIIRNRDESILKETMVTVTDFKKSLV</sequence>
<feature type="transmembrane region" description="Helical" evidence="15">
    <location>
        <begin position="101"/>
        <end position="120"/>
    </location>
</feature>
<evidence type="ECO:0000256" key="7">
    <source>
        <dbReference type="ARBA" id="ARBA00022692"/>
    </source>
</evidence>
<protein>
    <recommendedName>
        <fullName evidence="16">CFEM domain-containing protein</fullName>
    </recommendedName>
</protein>
<feature type="transmembrane region" description="Helical" evidence="15">
    <location>
        <begin position="262"/>
        <end position="281"/>
    </location>
</feature>
<feature type="transmembrane region" description="Helical" evidence="15">
    <location>
        <begin position="181"/>
        <end position="202"/>
    </location>
</feature>
<keyword evidence="12" id="KW-0449">Lipoprotein</keyword>
<comment type="similarity">
    <text evidence="4">Belongs to the RBT5 family.</text>
</comment>
<feature type="disulfide bond" evidence="14">
    <location>
        <begin position="36"/>
        <end position="67"/>
    </location>
</feature>
<evidence type="ECO:0000256" key="14">
    <source>
        <dbReference type="PROSITE-ProRule" id="PRU01356"/>
    </source>
</evidence>
<keyword evidence="5" id="KW-0964">Secreted</keyword>
<comment type="subcellular location">
    <subcellularLocation>
        <location evidence="2">Membrane</location>
        <topology evidence="2">Lipid-anchor</topology>
        <topology evidence="2">GPI-anchor</topology>
    </subcellularLocation>
    <subcellularLocation>
        <location evidence="1">Membrane</location>
        <topology evidence="1">Multi-pass membrane protein</topology>
    </subcellularLocation>
    <subcellularLocation>
        <location evidence="3">Secreted</location>
    </subcellularLocation>
</comment>
<dbReference type="PANTHER" id="PTHR33048">
    <property type="entry name" value="PTH11-LIKE INTEGRAL MEMBRANE PROTEIN (AFU_ORTHOLOGUE AFUA_5G11245)"/>
    <property type="match status" value="1"/>
</dbReference>
<proteinExistence type="inferred from homology"/>
<keyword evidence="7 15" id="KW-0812">Transmembrane</keyword>
<evidence type="ECO:0000313" key="17">
    <source>
        <dbReference type="EMBL" id="APA12577.1"/>
    </source>
</evidence>
<dbReference type="PANTHER" id="PTHR33048:SF160">
    <property type="entry name" value="SAT4 FAMILY MEMBRANE PROTEIN"/>
    <property type="match status" value="1"/>
</dbReference>
<dbReference type="InterPro" id="IPR049326">
    <property type="entry name" value="Rhodopsin_dom_fungi"/>
</dbReference>
<evidence type="ECO:0000256" key="6">
    <source>
        <dbReference type="ARBA" id="ARBA00022622"/>
    </source>
</evidence>
<evidence type="ECO:0000256" key="1">
    <source>
        <dbReference type="ARBA" id="ARBA00004141"/>
    </source>
</evidence>
<dbReference type="InterPro" id="IPR008427">
    <property type="entry name" value="Extracellular_membr_CFEM_dom"/>
</dbReference>
<evidence type="ECO:0000256" key="8">
    <source>
        <dbReference type="ARBA" id="ARBA00022729"/>
    </source>
</evidence>
<dbReference type="PROSITE" id="PS52012">
    <property type="entry name" value="CFEM"/>
    <property type="match status" value="1"/>
</dbReference>
<evidence type="ECO:0000256" key="2">
    <source>
        <dbReference type="ARBA" id="ARBA00004589"/>
    </source>
</evidence>
<dbReference type="InterPro" id="IPR052337">
    <property type="entry name" value="SAT4-like"/>
</dbReference>
<dbReference type="Proteomes" id="UP000177798">
    <property type="component" value="Chromosome 9"/>
</dbReference>
<name>A0A1D9QCC1_SCLS1</name>
<dbReference type="GO" id="GO:0005576">
    <property type="term" value="C:extracellular region"/>
    <property type="evidence" value="ECO:0007669"/>
    <property type="project" value="UniProtKB-SubCell"/>
</dbReference>